<dbReference type="SUPFAM" id="SSF54211">
    <property type="entry name" value="Ribosomal protein S5 domain 2-like"/>
    <property type="match status" value="1"/>
</dbReference>
<evidence type="ECO:0000259" key="3">
    <source>
        <dbReference type="Pfam" id="PF05362"/>
    </source>
</evidence>
<dbReference type="Gene3D" id="3.30.230.10">
    <property type="match status" value="1"/>
</dbReference>
<comment type="caution">
    <text evidence="4">The sequence shown here is derived from an EMBL/GenBank/DDBJ whole genome shotgun (WGS) entry which is preliminary data.</text>
</comment>
<sequence>MADEQAKFSGSSGFLALRVLGVFVVLFLLTSFSFVAGYYYRQLTQMPTGLAVHQPAISLPFEIPGADTPLAQEKYNSSINIVSVTSEGGGSINQANVEIIPGDGRILLSIDPLVEPDTQSSFETAAKVAESYTGKSLSRHDLLYSVSNTDAQLIGGPSAGVAFTTATIAAIEGRDVRGDAAITGVINSDGTVGQVGGVLEKATAAAREGIALFVVPKGQNSLTFYQPVVEESRNGNALIKRTHYVSKTTGLQQYLNEQGYQIEIKEAANINDAVNSMIA</sequence>
<evidence type="ECO:0000256" key="1">
    <source>
        <dbReference type="ARBA" id="ARBA00004141"/>
    </source>
</evidence>
<reference evidence="5" key="1">
    <citation type="journal article" date="2020" name="bioRxiv">
        <title>A rank-normalized archaeal taxonomy based on genome phylogeny resolves widespread incomplete and uneven classifications.</title>
        <authorList>
            <person name="Rinke C."/>
            <person name="Chuvochina M."/>
            <person name="Mussig A.J."/>
            <person name="Chaumeil P.-A."/>
            <person name="Waite D.W."/>
            <person name="Whitman W.B."/>
            <person name="Parks D.H."/>
            <person name="Hugenholtz P."/>
        </authorList>
    </citation>
    <scope>NUCLEOTIDE SEQUENCE [LARGE SCALE GENOMIC DNA]</scope>
</reference>
<keyword evidence="2" id="KW-0472">Membrane</keyword>
<feature type="transmembrane region" description="Helical" evidence="2">
    <location>
        <begin position="15"/>
        <end position="40"/>
    </location>
</feature>
<comment type="subcellular location">
    <subcellularLocation>
        <location evidence="1">Membrane</location>
        <topology evidence="1">Multi-pass membrane protein</topology>
    </subcellularLocation>
</comment>
<feature type="domain" description="Lon proteolytic" evidence="3">
    <location>
        <begin position="155"/>
        <end position="219"/>
    </location>
</feature>
<name>A0A7J4IW43_9ARCH</name>
<protein>
    <recommendedName>
        <fullName evidence="3">Lon proteolytic domain-containing protein</fullName>
    </recommendedName>
</protein>
<dbReference type="PANTHER" id="PTHR10046">
    <property type="entry name" value="ATP DEPENDENT LON PROTEASE FAMILY MEMBER"/>
    <property type="match status" value="1"/>
</dbReference>
<dbReference type="GO" id="GO:0004176">
    <property type="term" value="F:ATP-dependent peptidase activity"/>
    <property type="evidence" value="ECO:0007669"/>
    <property type="project" value="InterPro"/>
</dbReference>
<dbReference type="GO" id="GO:0004252">
    <property type="term" value="F:serine-type endopeptidase activity"/>
    <property type="evidence" value="ECO:0007669"/>
    <property type="project" value="InterPro"/>
</dbReference>
<evidence type="ECO:0000256" key="2">
    <source>
        <dbReference type="SAM" id="Phobius"/>
    </source>
</evidence>
<keyword evidence="2" id="KW-0812">Transmembrane</keyword>
<dbReference type="InterPro" id="IPR027065">
    <property type="entry name" value="Lon_Prtase"/>
</dbReference>
<dbReference type="InterPro" id="IPR014721">
    <property type="entry name" value="Ribsml_uS5_D2-typ_fold_subgr"/>
</dbReference>
<gene>
    <name evidence="4" type="ORF">HA254_03390</name>
</gene>
<dbReference type="PRINTS" id="PR00830">
    <property type="entry name" value="ENDOLAPTASE"/>
</dbReference>
<dbReference type="GO" id="GO:0016020">
    <property type="term" value="C:membrane"/>
    <property type="evidence" value="ECO:0007669"/>
    <property type="project" value="UniProtKB-SubCell"/>
</dbReference>
<dbReference type="GO" id="GO:0030163">
    <property type="term" value="P:protein catabolic process"/>
    <property type="evidence" value="ECO:0007669"/>
    <property type="project" value="InterPro"/>
</dbReference>
<dbReference type="GO" id="GO:0005524">
    <property type="term" value="F:ATP binding"/>
    <property type="evidence" value="ECO:0007669"/>
    <property type="project" value="InterPro"/>
</dbReference>
<evidence type="ECO:0000313" key="4">
    <source>
        <dbReference type="EMBL" id="HIH09692.1"/>
    </source>
</evidence>
<dbReference type="EMBL" id="DUGC01000054">
    <property type="protein sequence ID" value="HIH09692.1"/>
    <property type="molecule type" value="Genomic_DNA"/>
</dbReference>
<keyword evidence="2" id="KW-1133">Transmembrane helix</keyword>
<dbReference type="GO" id="GO:0006508">
    <property type="term" value="P:proteolysis"/>
    <property type="evidence" value="ECO:0007669"/>
    <property type="project" value="InterPro"/>
</dbReference>
<dbReference type="InterPro" id="IPR020568">
    <property type="entry name" value="Ribosomal_Su5_D2-typ_SF"/>
</dbReference>
<dbReference type="AlphaFoldDB" id="A0A7J4IW43"/>
<proteinExistence type="predicted"/>
<organism evidence="4 5">
    <name type="scientific">Candidatus Iainarchaeum sp</name>
    <dbReference type="NCBI Taxonomy" id="3101447"/>
    <lineage>
        <taxon>Archaea</taxon>
        <taxon>Candidatus Iainarchaeota</taxon>
        <taxon>Candidatus Iainarchaeia</taxon>
        <taxon>Candidatus Iainarchaeales</taxon>
        <taxon>Candidatus Iainarchaeaceae</taxon>
        <taxon>Candidatus Iainarchaeum</taxon>
    </lineage>
</organism>
<dbReference type="InterPro" id="IPR008269">
    <property type="entry name" value="Lon_proteolytic"/>
</dbReference>
<accession>A0A7J4IW43</accession>
<dbReference type="Pfam" id="PF05362">
    <property type="entry name" value="Lon_C"/>
    <property type="match status" value="1"/>
</dbReference>
<dbReference type="Proteomes" id="UP000565078">
    <property type="component" value="Unassembled WGS sequence"/>
</dbReference>
<evidence type="ECO:0000313" key="5">
    <source>
        <dbReference type="Proteomes" id="UP000565078"/>
    </source>
</evidence>